<organism evidence="2">
    <name type="scientific">Sesamum latifolium</name>
    <dbReference type="NCBI Taxonomy" id="2727402"/>
    <lineage>
        <taxon>Eukaryota</taxon>
        <taxon>Viridiplantae</taxon>
        <taxon>Streptophyta</taxon>
        <taxon>Embryophyta</taxon>
        <taxon>Tracheophyta</taxon>
        <taxon>Spermatophyta</taxon>
        <taxon>Magnoliopsida</taxon>
        <taxon>eudicotyledons</taxon>
        <taxon>Gunneridae</taxon>
        <taxon>Pentapetalae</taxon>
        <taxon>asterids</taxon>
        <taxon>lamiids</taxon>
        <taxon>Lamiales</taxon>
        <taxon>Pedaliaceae</taxon>
        <taxon>Sesamum</taxon>
    </lineage>
</organism>
<dbReference type="SUPFAM" id="SSF53098">
    <property type="entry name" value="Ribonuclease H-like"/>
    <property type="match status" value="1"/>
</dbReference>
<dbReference type="GO" id="GO:0003676">
    <property type="term" value="F:nucleic acid binding"/>
    <property type="evidence" value="ECO:0007669"/>
    <property type="project" value="InterPro"/>
</dbReference>
<gene>
    <name evidence="2" type="ORF">Slati_1910500</name>
</gene>
<name>A0AAW2X4H6_9LAMI</name>
<dbReference type="PANTHER" id="PTHR37984">
    <property type="entry name" value="PROTEIN CBG26694"/>
    <property type="match status" value="1"/>
</dbReference>
<proteinExistence type="predicted"/>
<dbReference type="GO" id="GO:0015074">
    <property type="term" value="P:DNA integration"/>
    <property type="evidence" value="ECO:0007669"/>
    <property type="project" value="InterPro"/>
</dbReference>
<dbReference type="InterPro" id="IPR050951">
    <property type="entry name" value="Retrovirus_Pol_polyprotein"/>
</dbReference>
<reference evidence="2" key="1">
    <citation type="submission" date="2020-06" db="EMBL/GenBank/DDBJ databases">
        <authorList>
            <person name="Li T."/>
            <person name="Hu X."/>
            <person name="Zhang T."/>
            <person name="Song X."/>
            <person name="Zhang H."/>
            <person name="Dai N."/>
            <person name="Sheng W."/>
            <person name="Hou X."/>
            <person name="Wei L."/>
        </authorList>
    </citation>
    <scope>NUCLEOTIDE SEQUENCE</scope>
    <source>
        <strain evidence="2">KEN1</strain>
        <tissue evidence="2">Leaf</tissue>
    </source>
</reference>
<accession>A0AAW2X4H6</accession>
<dbReference type="InterPro" id="IPR001584">
    <property type="entry name" value="Integrase_cat-core"/>
</dbReference>
<evidence type="ECO:0000313" key="2">
    <source>
        <dbReference type="EMBL" id="KAL0447826.1"/>
    </source>
</evidence>
<reference evidence="2" key="2">
    <citation type="journal article" date="2024" name="Plant">
        <title>Genomic evolution and insights into agronomic trait innovations of Sesamum species.</title>
        <authorList>
            <person name="Miao H."/>
            <person name="Wang L."/>
            <person name="Qu L."/>
            <person name="Liu H."/>
            <person name="Sun Y."/>
            <person name="Le M."/>
            <person name="Wang Q."/>
            <person name="Wei S."/>
            <person name="Zheng Y."/>
            <person name="Lin W."/>
            <person name="Duan Y."/>
            <person name="Cao H."/>
            <person name="Xiong S."/>
            <person name="Wang X."/>
            <person name="Wei L."/>
            <person name="Li C."/>
            <person name="Ma Q."/>
            <person name="Ju M."/>
            <person name="Zhao R."/>
            <person name="Li G."/>
            <person name="Mu C."/>
            <person name="Tian Q."/>
            <person name="Mei H."/>
            <person name="Zhang T."/>
            <person name="Gao T."/>
            <person name="Zhang H."/>
        </authorList>
    </citation>
    <scope>NUCLEOTIDE SEQUENCE</scope>
    <source>
        <strain evidence="2">KEN1</strain>
    </source>
</reference>
<dbReference type="PROSITE" id="PS50994">
    <property type="entry name" value="INTEGRASE"/>
    <property type="match status" value="1"/>
</dbReference>
<dbReference type="PANTHER" id="PTHR37984:SF15">
    <property type="entry name" value="INTEGRASE CATALYTIC DOMAIN-CONTAINING PROTEIN"/>
    <property type="match status" value="1"/>
</dbReference>
<comment type="caution">
    <text evidence="2">The sequence shown here is derived from an EMBL/GenBank/DDBJ whole genome shotgun (WGS) entry which is preliminary data.</text>
</comment>
<protein>
    <submittedName>
        <fullName evidence="2">Transposon Ty3-I Gag-Pol polyprotein</fullName>
    </submittedName>
</protein>
<dbReference type="EMBL" id="JACGWN010000006">
    <property type="protein sequence ID" value="KAL0447826.1"/>
    <property type="molecule type" value="Genomic_DNA"/>
</dbReference>
<dbReference type="Pfam" id="PF00665">
    <property type="entry name" value="rve"/>
    <property type="match status" value="1"/>
</dbReference>
<dbReference type="InterPro" id="IPR012337">
    <property type="entry name" value="RNaseH-like_sf"/>
</dbReference>
<feature type="domain" description="Integrase catalytic" evidence="1">
    <location>
        <begin position="27"/>
        <end position="193"/>
    </location>
</feature>
<dbReference type="Gene3D" id="3.30.420.10">
    <property type="entry name" value="Ribonuclease H-like superfamily/Ribonuclease H"/>
    <property type="match status" value="1"/>
</dbReference>
<dbReference type="AlphaFoldDB" id="A0AAW2X4H6"/>
<evidence type="ECO:0000259" key="1">
    <source>
        <dbReference type="PROSITE" id="PS50994"/>
    </source>
</evidence>
<dbReference type="InterPro" id="IPR036397">
    <property type="entry name" value="RNaseH_sf"/>
</dbReference>
<sequence>MLHDIKEFVSQCSTCQESKYSTQRQQRTLQPLSIPRRVWEDITMDFITHLPPSGGKIVIWVVVDRLSKYAHFVGLPTHFTVVSLAATFSAKIYRLHGIPKSIVSDRDRVFISHFWRELFRLCGTTLKFSSAYHPQTDGQTKVLNRVLKTFLCCFVSEVPTRWFRFLHLMEYWYNSTHHSAIGMPPYQALYGRAPPTITNYIDDATPIVAIDEHLR</sequence>